<dbReference type="InterPro" id="IPR001789">
    <property type="entry name" value="Sig_transdc_resp-reg_receiver"/>
</dbReference>
<dbReference type="InterPro" id="IPR045279">
    <property type="entry name" value="ARR-like"/>
</dbReference>
<comment type="caution">
    <text evidence="4">The sequence shown here is derived from an EMBL/GenBank/DDBJ whole genome shotgun (WGS) entry which is preliminary data.</text>
</comment>
<reference evidence="4 5" key="1">
    <citation type="journal article" date="2014" name="Agronomy (Basel)">
        <title>A Draft Genome Sequence for Ensete ventricosum, the Drought-Tolerant Tree Against Hunger.</title>
        <authorList>
            <person name="Harrison J."/>
            <person name="Moore K.A."/>
            <person name="Paszkiewicz K."/>
            <person name="Jones T."/>
            <person name="Grant M."/>
            <person name="Ambacheew D."/>
            <person name="Muzemil S."/>
            <person name="Studholme D.J."/>
        </authorList>
    </citation>
    <scope>NUCLEOTIDE SEQUENCE [LARGE SCALE GENOMIC DNA]</scope>
</reference>
<dbReference type="AlphaFoldDB" id="A0A427BAP1"/>
<feature type="non-terminal residue" evidence="4">
    <location>
        <position position="1"/>
    </location>
</feature>
<feature type="domain" description="Response regulatory" evidence="3">
    <location>
        <begin position="1"/>
        <end position="101"/>
    </location>
</feature>
<dbReference type="Gene3D" id="3.40.50.2300">
    <property type="match status" value="1"/>
</dbReference>
<keyword evidence="1" id="KW-0902">Two-component regulatory system</keyword>
<gene>
    <name evidence="4" type="ORF">B296_00009550</name>
</gene>
<dbReference type="GO" id="GO:0000160">
    <property type="term" value="P:phosphorelay signal transduction system"/>
    <property type="evidence" value="ECO:0007669"/>
    <property type="project" value="UniProtKB-KW"/>
</dbReference>
<dbReference type="PROSITE" id="PS50110">
    <property type="entry name" value="RESPONSE_REGULATORY"/>
    <property type="match status" value="1"/>
</dbReference>
<evidence type="ECO:0000313" key="5">
    <source>
        <dbReference type="Proteomes" id="UP000287651"/>
    </source>
</evidence>
<dbReference type="PANTHER" id="PTHR43874">
    <property type="entry name" value="TWO-COMPONENT RESPONSE REGULATOR"/>
    <property type="match status" value="1"/>
</dbReference>
<dbReference type="InterPro" id="IPR011006">
    <property type="entry name" value="CheY-like_superfamily"/>
</dbReference>
<name>A0A427BAP1_ENSVE</name>
<proteinExistence type="predicted"/>
<dbReference type="GO" id="GO:0009736">
    <property type="term" value="P:cytokinin-activated signaling pathway"/>
    <property type="evidence" value="ECO:0007669"/>
    <property type="project" value="InterPro"/>
</dbReference>
<accession>A0A427BAP1</accession>
<dbReference type="SUPFAM" id="SSF52172">
    <property type="entry name" value="CheY-like"/>
    <property type="match status" value="1"/>
</dbReference>
<comment type="caution">
    <text evidence="2">Lacks conserved residue(s) required for the propagation of feature annotation.</text>
</comment>
<organism evidence="4 5">
    <name type="scientific">Ensete ventricosum</name>
    <name type="common">Abyssinian banana</name>
    <name type="synonym">Musa ensete</name>
    <dbReference type="NCBI Taxonomy" id="4639"/>
    <lineage>
        <taxon>Eukaryota</taxon>
        <taxon>Viridiplantae</taxon>
        <taxon>Streptophyta</taxon>
        <taxon>Embryophyta</taxon>
        <taxon>Tracheophyta</taxon>
        <taxon>Spermatophyta</taxon>
        <taxon>Magnoliopsida</taxon>
        <taxon>Liliopsida</taxon>
        <taxon>Zingiberales</taxon>
        <taxon>Musaceae</taxon>
        <taxon>Ensete</taxon>
    </lineage>
</organism>
<evidence type="ECO:0000313" key="4">
    <source>
        <dbReference type="EMBL" id="RRT85528.1"/>
    </source>
</evidence>
<dbReference type="Proteomes" id="UP000287651">
    <property type="component" value="Unassembled WGS sequence"/>
</dbReference>
<dbReference type="PANTHER" id="PTHR43874:SF117">
    <property type="entry name" value="TWO-COMPONENT RESPONSE REGULATOR-LIKE APRR3"/>
    <property type="match status" value="1"/>
</dbReference>
<evidence type="ECO:0000256" key="2">
    <source>
        <dbReference type="PROSITE-ProRule" id="PRU00169"/>
    </source>
</evidence>
<protein>
    <recommendedName>
        <fullName evidence="3">Response regulatory domain-containing protein</fullName>
    </recommendedName>
</protein>
<sequence>SAVADGLKAWAVLKLKCYRFDLVLTEVEMPSLSGIGLLSKIMAAEECKNIPVISKMVLSVTVMSSQDSIGVVLKCMLKGAVDFLVKPVRKNELRNLWQHVWRRHCVDKTFEHTVQVNHSVQSTILAEQREDKNFLCNRSICKEEKQVLARFQKDEAYDPKPNHQPDATNESLQNMIEFIEPAMERAASREDIPCEASAFSHGKCTSDFGYSQLLELSLSRPQLNGCVNLEFKEKHVLNHSNASAFSR</sequence>
<dbReference type="Pfam" id="PF00072">
    <property type="entry name" value="Response_reg"/>
    <property type="match status" value="1"/>
</dbReference>
<dbReference type="EMBL" id="AMZH03000102">
    <property type="protein sequence ID" value="RRT85528.1"/>
    <property type="molecule type" value="Genomic_DNA"/>
</dbReference>
<evidence type="ECO:0000259" key="3">
    <source>
        <dbReference type="PROSITE" id="PS50110"/>
    </source>
</evidence>
<evidence type="ECO:0000256" key="1">
    <source>
        <dbReference type="ARBA" id="ARBA00023012"/>
    </source>
</evidence>